<keyword evidence="1" id="KW-0812">Transmembrane</keyword>
<evidence type="ECO:0000313" key="3">
    <source>
        <dbReference type="Proteomes" id="UP000696573"/>
    </source>
</evidence>
<feature type="transmembrane region" description="Helical" evidence="1">
    <location>
        <begin position="41"/>
        <end position="63"/>
    </location>
</feature>
<dbReference type="Proteomes" id="UP000696573">
    <property type="component" value="Unassembled WGS sequence"/>
</dbReference>
<keyword evidence="3" id="KW-1185">Reference proteome</keyword>
<keyword evidence="1" id="KW-0472">Membrane</keyword>
<accession>A0A9N9YHY8</accession>
<proteinExistence type="predicted"/>
<evidence type="ECO:0000256" key="1">
    <source>
        <dbReference type="SAM" id="Phobius"/>
    </source>
</evidence>
<evidence type="ECO:0000313" key="2">
    <source>
        <dbReference type="EMBL" id="CAH0021833.1"/>
    </source>
</evidence>
<dbReference type="EMBL" id="CABFNQ020000673">
    <property type="protein sequence ID" value="CAH0021833.1"/>
    <property type="molecule type" value="Genomic_DNA"/>
</dbReference>
<name>A0A9N9YHY8_9HYPO</name>
<dbReference type="AlphaFoldDB" id="A0A9N9YHY8"/>
<organism evidence="2 3">
    <name type="scientific">Clonostachys rhizophaga</name>
    <dbReference type="NCBI Taxonomy" id="160324"/>
    <lineage>
        <taxon>Eukaryota</taxon>
        <taxon>Fungi</taxon>
        <taxon>Dikarya</taxon>
        <taxon>Ascomycota</taxon>
        <taxon>Pezizomycotina</taxon>
        <taxon>Sordariomycetes</taxon>
        <taxon>Hypocreomycetidae</taxon>
        <taxon>Hypocreales</taxon>
        <taxon>Bionectriaceae</taxon>
        <taxon>Clonostachys</taxon>
    </lineage>
</organism>
<reference evidence="2" key="1">
    <citation type="submission" date="2021-10" db="EMBL/GenBank/DDBJ databases">
        <authorList>
            <person name="Piombo E."/>
        </authorList>
    </citation>
    <scope>NUCLEOTIDE SEQUENCE</scope>
</reference>
<protein>
    <submittedName>
        <fullName evidence="2">Uncharacterized protein</fullName>
    </submittedName>
</protein>
<sequence length="67" mass="7028">MAGPQLCYDDIVPLATTSAHQPAPSPHISDVLFLECSPGPAFGPLGVIVVITQVPFLGAHVHLRISK</sequence>
<comment type="caution">
    <text evidence="2">The sequence shown here is derived from an EMBL/GenBank/DDBJ whole genome shotgun (WGS) entry which is preliminary data.</text>
</comment>
<gene>
    <name evidence="2" type="ORF">CRHIZ90672A_00005940</name>
</gene>
<keyword evidence="1" id="KW-1133">Transmembrane helix</keyword>